<keyword evidence="2" id="KW-0040">ANK repeat</keyword>
<feature type="transmembrane region" description="Helical" evidence="3">
    <location>
        <begin position="380"/>
        <end position="402"/>
    </location>
</feature>
<sequence length="1528" mass="171946">MVAWEKQIEERSVPEWRDKYVAYGRLKRKLEYISQPAAAGNDSITHAITRAAIDEGEWYRRISNDAEGPLLDQALGTEDCPEAALLPAPPFPTVFELPYAFAKDINFMDAWVLKENSACSGEPTCEVSVAPHFDSQNPYNSTVRITIRARCLRLHPRQLFVCPKTAAGCIAAVRFPREPWRLRHLASFCISPTRMQRMDSMDNILQDVVLEGLFLLNLLVTLSVLFWLVREMLLLYMRPDYGHMETKVDAHLVIPSTMDIMLEGMLDAICFVIGCMLLLLAASTFLLKFGKRNNPTDVLLLSYPLLFGPAALARVFLCNCRRLLYHNLFQHGVMIDFSAGASGQDPLLQYTYVGFSLAVVVLIIDSVHCVLDGLSTWKGMIINVVVFTSPLYYMLSSVLNSLRLEKEAINRMCLQQLEKGTEAGCVVPSSEHKLLPISEGSFCRAARSREDLQVCIQVAKKQPNDDAQFGLRDMTWVPRLVAGRCKSTAFLLVVSMPVLALLAMTLGLASLAWLIKHRTDVPEITTMKADVPGLTPAFNYEVMEYVIAVPASHGAVSFTISADVDRTAVINASALDGNVRLDDIGESTSSMLSHHMPLLRKNTSYPTVIELTAATFSQARSYRVTAVELRSSPRSWMIAGETEDGQTYTRCITWKNHPSHVIAIPATLKSLRIEARFDESWFGIPTKDRPRDKFITSFYGLSHPLVRKFSCEGTCRRDPGCYEFKTTREGCYFQMGPASPRDMSCADLHSLQKFRKGDLELSARICNVLDSRACLQVNSSSGLISADISKFMLREKGIAVTFEALLSSGLSVYPEQPYKVQFYPGTVPVRELLLSGLGKIKERRVLADGTQQFQVRMSYSPMEFNYDYIQFYVAALVDDHDIRVEWDKPFVPANLSRQHPNFVKCQNSPQSAPYVACGGYLDSNLVEARMNKWLPFKTLKGQLVSKSHPHLFRPAKVQLNFEQDNGKAISPMQEIVRKNCSVPICRGFPEVYDCLEKTAEEKCMKDYCKDRCLDLASTSCRQEQEKLGAHWPYLGAVSSTMYDEFGPRGYFREQRFWFWLNVTVQEEYRAIFNDDVLADIAEHCSMRSGLLSLVRARVMGRPVLKIVERLLEALVRNPNLSMDGRFKELPALRAILDDQIQDFVSNFRLPVVVLHKPGLRPLTMTVCLSTDPSKVSFVNPDMYATVIDRLAVAVELNDTWEAASLTTAIHDLSRCVRTKRSRFQRFEASSCRSSDSRRANEDQTKPSLFNVAPSDDVFEDMFEVCHYDGVLEEGNSTILHVAAAKNFSKSFQKVMQELKGFQRKKKSMLRQNLDVNLDSWGTRTFNDVRLHFWDLTPLHAACSSGCVTCVKSLLAAKADPNRTQCIQSLPPWYGDSFHPWMFDEGEDLEEAKYAALEDIYPLHLAAKNRCDGCLQEILRSRVAVDAEMLMGMSVAALGAPLDLHSLQQSELTCRFRALDLAVLFNCSRCVDILLHAGANDSHVVLSETGGKDEFPLLEMLPKAKVQRCSMLKMQAKLDLSPGSLLRHT</sequence>
<dbReference type="InterPro" id="IPR036770">
    <property type="entry name" value="Ankyrin_rpt-contain_sf"/>
</dbReference>
<protein>
    <submittedName>
        <fullName evidence="4">Uncharacterized protein</fullName>
    </submittedName>
</protein>
<dbReference type="Proteomes" id="UP001178507">
    <property type="component" value="Unassembled WGS sequence"/>
</dbReference>
<proteinExistence type="predicted"/>
<dbReference type="PANTHER" id="PTHR24161">
    <property type="entry name" value="ANK_REP_REGION DOMAIN-CONTAINING PROTEIN-RELATED"/>
    <property type="match status" value="1"/>
</dbReference>
<dbReference type="SMART" id="SM00248">
    <property type="entry name" value="ANK"/>
    <property type="match status" value="3"/>
</dbReference>
<feature type="transmembrane region" description="Helical" evidence="3">
    <location>
        <begin position="265"/>
        <end position="286"/>
    </location>
</feature>
<name>A0AA36MN76_9DINO</name>
<evidence type="ECO:0000256" key="3">
    <source>
        <dbReference type="SAM" id="Phobius"/>
    </source>
</evidence>
<keyword evidence="5" id="KW-1185">Reference proteome</keyword>
<dbReference type="Gene3D" id="1.25.40.20">
    <property type="entry name" value="Ankyrin repeat-containing domain"/>
    <property type="match status" value="1"/>
</dbReference>
<organism evidence="4 5">
    <name type="scientific">Effrenium voratum</name>
    <dbReference type="NCBI Taxonomy" id="2562239"/>
    <lineage>
        <taxon>Eukaryota</taxon>
        <taxon>Sar</taxon>
        <taxon>Alveolata</taxon>
        <taxon>Dinophyceae</taxon>
        <taxon>Suessiales</taxon>
        <taxon>Symbiodiniaceae</taxon>
        <taxon>Effrenium</taxon>
    </lineage>
</organism>
<keyword evidence="3" id="KW-1133">Transmembrane helix</keyword>
<keyword evidence="1" id="KW-0677">Repeat</keyword>
<dbReference type="PANTHER" id="PTHR24161:SF21">
    <property type="entry name" value="ANKYRIN REPEAT DOMAIN-CONTAINING PROTEIN 35"/>
    <property type="match status" value="1"/>
</dbReference>
<evidence type="ECO:0000313" key="4">
    <source>
        <dbReference type="EMBL" id="CAJ1374250.1"/>
    </source>
</evidence>
<dbReference type="InterPro" id="IPR002110">
    <property type="entry name" value="Ankyrin_rpt"/>
</dbReference>
<dbReference type="SUPFAM" id="SSF48403">
    <property type="entry name" value="Ankyrin repeat"/>
    <property type="match status" value="1"/>
</dbReference>
<evidence type="ECO:0000256" key="2">
    <source>
        <dbReference type="ARBA" id="ARBA00023043"/>
    </source>
</evidence>
<comment type="caution">
    <text evidence="4">The sequence shown here is derived from an EMBL/GenBank/DDBJ whole genome shotgun (WGS) entry which is preliminary data.</text>
</comment>
<evidence type="ECO:0000256" key="1">
    <source>
        <dbReference type="ARBA" id="ARBA00022737"/>
    </source>
</evidence>
<reference evidence="4" key="1">
    <citation type="submission" date="2023-08" db="EMBL/GenBank/DDBJ databases">
        <authorList>
            <person name="Chen Y."/>
            <person name="Shah S."/>
            <person name="Dougan E. K."/>
            <person name="Thang M."/>
            <person name="Chan C."/>
        </authorList>
    </citation>
    <scope>NUCLEOTIDE SEQUENCE</scope>
</reference>
<dbReference type="Pfam" id="PF00023">
    <property type="entry name" value="Ank"/>
    <property type="match status" value="1"/>
</dbReference>
<keyword evidence="3" id="KW-0812">Transmembrane</keyword>
<dbReference type="EMBL" id="CAUJNA010000237">
    <property type="protein sequence ID" value="CAJ1374250.1"/>
    <property type="molecule type" value="Genomic_DNA"/>
</dbReference>
<feature type="transmembrane region" description="Helical" evidence="3">
    <location>
        <begin position="489"/>
        <end position="515"/>
    </location>
</feature>
<accession>A0AA36MN76</accession>
<feature type="transmembrane region" description="Helical" evidence="3">
    <location>
        <begin position="298"/>
        <end position="317"/>
    </location>
</feature>
<evidence type="ECO:0000313" key="5">
    <source>
        <dbReference type="Proteomes" id="UP001178507"/>
    </source>
</evidence>
<feature type="transmembrane region" description="Helical" evidence="3">
    <location>
        <begin position="208"/>
        <end position="229"/>
    </location>
</feature>
<keyword evidence="3" id="KW-0472">Membrane</keyword>
<gene>
    <name evidence="4" type="ORF">EVOR1521_LOCUS3850</name>
</gene>